<dbReference type="GO" id="GO:0003700">
    <property type="term" value="F:DNA-binding transcription factor activity"/>
    <property type="evidence" value="ECO:0007669"/>
    <property type="project" value="InterPro"/>
</dbReference>
<evidence type="ECO:0000313" key="5">
    <source>
        <dbReference type="Proteomes" id="UP000030643"/>
    </source>
</evidence>
<dbReference type="Gene3D" id="1.10.1740.10">
    <property type="match status" value="1"/>
</dbReference>
<dbReference type="InterPro" id="IPR013325">
    <property type="entry name" value="RNA_pol_sigma_r2"/>
</dbReference>
<name>A0A069CXZ2_WEIOS</name>
<feature type="domain" description="HTH luxR-type" evidence="3">
    <location>
        <begin position="135"/>
        <end position="168"/>
    </location>
</feature>
<dbReference type="GO" id="GO:0006352">
    <property type="term" value="P:DNA-templated transcription initiation"/>
    <property type="evidence" value="ECO:0007669"/>
    <property type="project" value="InterPro"/>
</dbReference>
<dbReference type="Gene3D" id="1.10.10.10">
    <property type="entry name" value="Winged helix-like DNA-binding domain superfamily/Winged helix DNA-binding domain"/>
    <property type="match status" value="1"/>
</dbReference>
<dbReference type="InterPro" id="IPR014284">
    <property type="entry name" value="RNA_pol_sigma-70_dom"/>
</dbReference>
<accession>A0A069CXZ2</accession>
<keyword evidence="2" id="KW-0804">Transcription</keyword>
<dbReference type="InterPro" id="IPR016032">
    <property type="entry name" value="Sig_transdc_resp-reg_C-effctor"/>
</dbReference>
<sequence length="183" mass="21859">MKTYTAEDIALAQAGDEPAFERLLLAHYGIIWQCYRKLSYRLNNDEWLQECRIIMLFCIRHLAGREIRYFSGYFKKACVNKVMAYFGREFPKRNQQEHELFEDFTEVIDYQGPRVNVTKRLEAKTYLMDLINKMAKREQEIMRLKLQGYSNKEIASQLGLCRATIQNTWRDLKENLQNNQKLL</sequence>
<keyword evidence="5" id="KW-1185">Reference proteome</keyword>
<dbReference type="SUPFAM" id="SSF46894">
    <property type="entry name" value="C-terminal effector domain of the bipartite response regulators"/>
    <property type="match status" value="1"/>
</dbReference>
<evidence type="ECO:0000256" key="1">
    <source>
        <dbReference type="ARBA" id="ARBA00023015"/>
    </source>
</evidence>
<evidence type="ECO:0000313" key="4">
    <source>
        <dbReference type="EMBL" id="GAK29946.1"/>
    </source>
</evidence>
<dbReference type="PRINTS" id="PR00038">
    <property type="entry name" value="HTHLUXR"/>
</dbReference>
<organism evidence="4 5">
    <name type="scientific">Weissella oryzae (strain DSM 25784 / JCM 18191 / LMG 30913 / SG25)</name>
    <dbReference type="NCBI Taxonomy" id="1329250"/>
    <lineage>
        <taxon>Bacteria</taxon>
        <taxon>Bacillati</taxon>
        <taxon>Bacillota</taxon>
        <taxon>Bacilli</taxon>
        <taxon>Lactobacillales</taxon>
        <taxon>Lactobacillaceae</taxon>
        <taxon>Weissella</taxon>
    </lineage>
</organism>
<dbReference type="Pfam" id="PF00196">
    <property type="entry name" value="GerE"/>
    <property type="match status" value="1"/>
</dbReference>
<dbReference type="InterPro" id="IPR036388">
    <property type="entry name" value="WH-like_DNA-bd_sf"/>
</dbReference>
<dbReference type="AlphaFoldDB" id="A0A069CXZ2"/>
<dbReference type="GO" id="GO:0003677">
    <property type="term" value="F:DNA binding"/>
    <property type="evidence" value="ECO:0007669"/>
    <property type="project" value="InterPro"/>
</dbReference>
<evidence type="ECO:0000256" key="2">
    <source>
        <dbReference type="ARBA" id="ARBA00023163"/>
    </source>
</evidence>
<dbReference type="EMBL" id="DF820484">
    <property type="protein sequence ID" value="GAK29946.1"/>
    <property type="molecule type" value="Genomic_DNA"/>
</dbReference>
<dbReference type="OrthoDB" id="2148685at2"/>
<dbReference type="InterPro" id="IPR000792">
    <property type="entry name" value="Tscrpt_reg_LuxR_C"/>
</dbReference>
<dbReference type="RefSeq" id="WP_027698094.1">
    <property type="nucleotide sequence ID" value="NZ_DF820484.1"/>
</dbReference>
<dbReference type="STRING" id="1329250.WOSG25_010330"/>
<proteinExistence type="predicted"/>
<gene>
    <name evidence="4" type="ORF">WOSG25_010330</name>
</gene>
<keyword evidence="1" id="KW-0805">Transcription regulation</keyword>
<dbReference type="SUPFAM" id="SSF88946">
    <property type="entry name" value="Sigma2 domain of RNA polymerase sigma factors"/>
    <property type="match status" value="1"/>
</dbReference>
<evidence type="ECO:0000259" key="3">
    <source>
        <dbReference type="Pfam" id="PF00196"/>
    </source>
</evidence>
<dbReference type="Proteomes" id="UP000030643">
    <property type="component" value="Unassembled WGS sequence"/>
</dbReference>
<reference evidence="5" key="1">
    <citation type="journal article" date="2014" name="Genome Announc.">
        <title>Draft genome sequence of Weissella oryzae SG25T, isolated from fermented rice grains.</title>
        <authorList>
            <person name="Tanizawa Y."/>
            <person name="Fujisawa T."/>
            <person name="Mochizuki T."/>
            <person name="Kaminuma E."/>
            <person name="Suzuki Y."/>
            <person name="Nakamura Y."/>
            <person name="Tohno M."/>
        </authorList>
    </citation>
    <scope>NUCLEOTIDE SEQUENCE [LARGE SCALE GENOMIC DNA]</scope>
    <source>
        <strain evidence="5">DSM 25784 / JCM 18191 / LMG 30913 / SG25</strain>
    </source>
</reference>
<protein>
    <submittedName>
        <fullName evidence="4">LuxR family transcriptional regulator</fullName>
    </submittedName>
</protein>
<dbReference type="NCBIfam" id="TIGR02937">
    <property type="entry name" value="sigma70-ECF"/>
    <property type="match status" value="1"/>
</dbReference>